<dbReference type="PROSITE" id="PS51257">
    <property type="entry name" value="PROKAR_LIPOPROTEIN"/>
    <property type="match status" value="1"/>
</dbReference>
<feature type="active site" evidence="1">
    <location>
        <position position="471"/>
    </location>
</feature>
<dbReference type="GO" id="GO:0004222">
    <property type="term" value="F:metalloendopeptidase activity"/>
    <property type="evidence" value="ECO:0007669"/>
    <property type="project" value="UniProtKB-EC"/>
</dbReference>
<dbReference type="GO" id="GO:0008270">
    <property type="term" value="F:zinc ion binding"/>
    <property type="evidence" value="ECO:0007669"/>
    <property type="project" value="InterPro"/>
</dbReference>
<proteinExistence type="predicted"/>
<keyword evidence="4" id="KW-1185">Reference proteome</keyword>
<dbReference type="RefSeq" id="WP_184421044.1">
    <property type="nucleotide sequence ID" value="NZ_AP027362.1"/>
</dbReference>
<dbReference type="GO" id="GO:0006508">
    <property type="term" value="P:proteolysis"/>
    <property type="evidence" value="ECO:0007669"/>
    <property type="project" value="InterPro"/>
</dbReference>
<feature type="chain" id="PRO_5031440947" evidence="2">
    <location>
        <begin position="28"/>
        <end position="653"/>
    </location>
</feature>
<dbReference type="Pfam" id="PF01752">
    <property type="entry name" value="Peptidase_M9"/>
    <property type="match status" value="1"/>
</dbReference>
<gene>
    <name evidence="3" type="ORF">HNQ55_000100</name>
</gene>
<dbReference type="InterPro" id="IPR002169">
    <property type="entry name" value="Peptidase_M9A/M9B"/>
</dbReference>
<evidence type="ECO:0000256" key="1">
    <source>
        <dbReference type="PIRSR" id="PIRSR602169-1"/>
    </source>
</evidence>
<dbReference type="Gene3D" id="3.40.30.160">
    <property type="entry name" value="Collagenase ColT, N-terminal domain"/>
    <property type="match status" value="1"/>
</dbReference>
<dbReference type="EMBL" id="JACHHU010000001">
    <property type="protein sequence ID" value="MBB6541626.1"/>
    <property type="molecule type" value="Genomic_DNA"/>
</dbReference>
<evidence type="ECO:0000256" key="2">
    <source>
        <dbReference type="SAM" id="SignalP"/>
    </source>
</evidence>
<feature type="signal peptide" evidence="2">
    <location>
        <begin position="1"/>
        <end position="27"/>
    </location>
</feature>
<protein>
    <submittedName>
        <fullName evidence="3">Microbial collagenase</fullName>
        <ecNumber evidence="3">3.4.24.3</ecNumber>
    </submittedName>
</protein>
<organism evidence="3 4">
    <name type="scientific">Thalassotalea piscium</name>
    <dbReference type="NCBI Taxonomy" id="1230533"/>
    <lineage>
        <taxon>Bacteria</taxon>
        <taxon>Pseudomonadati</taxon>
        <taxon>Pseudomonadota</taxon>
        <taxon>Gammaproteobacteria</taxon>
        <taxon>Alteromonadales</taxon>
        <taxon>Colwelliaceae</taxon>
        <taxon>Thalassotalea</taxon>
    </lineage>
</organism>
<dbReference type="PRINTS" id="PR00931">
    <property type="entry name" value="MICOLLPTASE"/>
</dbReference>
<keyword evidence="2" id="KW-0732">Signal</keyword>
<comment type="caution">
    <text evidence="3">The sequence shown here is derived from an EMBL/GenBank/DDBJ whole genome shotgun (WGS) entry which is preliminary data.</text>
</comment>
<accession>A0A7X0NE29</accession>
<evidence type="ECO:0000313" key="3">
    <source>
        <dbReference type="EMBL" id="MBB6541626.1"/>
    </source>
</evidence>
<keyword evidence="3" id="KW-0378">Hydrolase</keyword>
<sequence length="653" mass="75407">MNKPRFIKTIASLLSLTLIFLSLSCSQSSVMLPNTNTPQTISTLSDPLIVNLLGTDNNMLWSETFNHYEKGLLKKVAKSIEELAVAADINNQRLDKLSYYLRIFSSFGPENNWQAGSEVSLNNALIALTAMPSFYQITPSAARLHENYAVALYRLYFLESMQPLVTDHITVLSQLINLYSTDALIDDVSVDYAMWEILRAAAILPYEARRKNEAAFTAAVQGNGDLESALVNFISAPNAIRKGDNWPKSNASWALANIYNLYNKQYWNAYYAYSLDEQILIDKGKLSLSYTEKMKQLDAQVWQALKSDSTTPLTQVKQQYSVPYLVSSFRGKSACEEKALKGKCYLPTLEEALPIKHTCSSSLYILAQSMSQEELETSCETLLSQEDFFHQTLATHRQPVANDFNDKLRVVIFDDAAQYNLYGQLTFDINTDNGGMYIEGTPQNPNNIATFYSFEHFWIRPEFGVWNLNHEYVHYLDGRFVKYDTFNHFPSHLVWWTEGLAEYVSKVDANEAAFKIVAEKDESHWPTLSEVFSTEYKDGTERVYQWSYLAVRFMVEHHPNQYRKMAHFLKTDYFDGYKKLLDVAGEEYSKEFVQWLSTHKAQFTASASDQEQRKPRQLYRYTYKNYLKPKYLVEDENHMIWQYWHANVIKIKE</sequence>
<dbReference type="GO" id="GO:0005576">
    <property type="term" value="C:extracellular region"/>
    <property type="evidence" value="ECO:0007669"/>
    <property type="project" value="InterPro"/>
</dbReference>
<dbReference type="EC" id="3.4.24.3" evidence="3"/>
<dbReference type="AlphaFoldDB" id="A0A7X0NE29"/>
<reference evidence="3 4" key="1">
    <citation type="submission" date="2020-08" db="EMBL/GenBank/DDBJ databases">
        <title>Genomic Encyclopedia of Type Strains, Phase IV (KMG-IV): sequencing the most valuable type-strain genomes for metagenomic binning, comparative biology and taxonomic classification.</title>
        <authorList>
            <person name="Goeker M."/>
        </authorList>
    </citation>
    <scope>NUCLEOTIDE SEQUENCE [LARGE SCALE GENOMIC DNA]</scope>
    <source>
        <strain evidence="3 4">DSM 26287</strain>
    </source>
</reference>
<dbReference type="Proteomes" id="UP000537141">
    <property type="component" value="Unassembled WGS sequence"/>
</dbReference>
<dbReference type="Gene3D" id="1.10.390.20">
    <property type="match status" value="1"/>
</dbReference>
<name>A0A7X0NE29_9GAMM</name>
<evidence type="ECO:0000313" key="4">
    <source>
        <dbReference type="Proteomes" id="UP000537141"/>
    </source>
</evidence>